<dbReference type="Gene3D" id="3.30.300.130">
    <property type="entry name" value="Fe-S cluster assembly (FSCA)"/>
    <property type="match status" value="1"/>
</dbReference>
<dbReference type="PANTHER" id="PTHR11178">
    <property type="entry name" value="IRON-SULFUR CLUSTER SCAFFOLD PROTEIN NFU-RELATED"/>
    <property type="match status" value="1"/>
</dbReference>
<dbReference type="Pfam" id="PF01106">
    <property type="entry name" value="NifU"/>
    <property type="match status" value="1"/>
</dbReference>
<reference evidence="2 3" key="1">
    <citation type="journal article" date="2016" name="Nat. Commun.">
        <title>Thousands of microbial genomes shed light on interconnected biogeochemical processes in an aquifer system.</title>
        <authorList>
            <person name="Anantharaman K."/>
            <person name="Brown C.T."/>
            <person name="Hug L.A."/>
            <person name="Sharon I."/>
            <person name="Castelle C.J."/>
            <person name="Probst A.J."/>
            <person name="Thomas B.C."/>
            <person name="Singh A."/>
            <person name="Wilkins M.J."/>
            <person name="Karaoz U."/>
            <person name="Brodie E.L."/>
            <person name="Williams K.H."/>
            <person name="Hubbard S.S."/>
            <person name="Banfield J.F."/>
        </authorList>
    </citation>
    <scope>NUCLEOTIDE SEQUENCE [LARGE SCALE GENOMIC DNA]</scope>
</reference>
<dbReference type="SUPFAM" id="SSF117916">
    <property type="entry name" value="Fe-S cluster assembly (FSCA) domain-like"/>
    <property type="match status" value="1"/>
</dbReference>
<evidence type="ECO:0000313" key="3">
    <source>
        <dbReference type="Proteomes" id="UP000177575"/>
    </source>
</evidence>
<dbReference type="Proteomes" id="UP000177575">
    <property type="component" value="Unassembled WGS sequence"/>
</dbReference>
<name>A0A1G2Q3X7_9BACT</name>
<dbReference type="InterPro" id="IPR001075">
    <property type="entry name" value="NIF_FeS_clus_asmbl_NifU_C"/>
</dbReference>
<feature type="domain" description="NIF system FeS cluster assembly NifU C-terminal" evidence="1">
    <location>
        <begin position="5"/>
        <end position="72"/>
    </location>
</feature>
<accession>A0A1G2Q3X7</accession>
<sequence length="74" mass="8145">MIEKIKSVLVEAEPYVAGHGGHISFIDWQPESGRVLVNLQGTCEHCSLSTITLKFGLEEALKKDLPQVREVVAV</sequence>
<comment type="caution">
    <text evidence="2">The sequence shown here is derived from an EMBL/GenBank/DDBJ whole genome shotgun (WGS) entry which is preliminary data.</text>
</comment>
<dbReference type="EMBL" id="MHTC01000021">
    <property type="protein sequence ID" value="OHA55254.1"/>
    <property type="molecule type" value="Genomic_DNA"/>
</dbReference>
<dbReference type="InterPro" id="IPR034904">
    <property type="entry name" value="FSCA_dom_sf"/>
</dbReference>
<evidence type="ECO:0000259" key="1">
    <source>
        <dbReference type="Pfam" id="PF01106"/>
    </source>
</evidence>
<dbReference type="AlphaFoldDB" id="A0A1G2Q3X7"/>
<dbReference type="GO" id="GO:0051536">
    <property type="term" value="F:iron-sulfur cluster binding"/>
    <property type="evidence" value="ECO:0007669"/>
    <property type="project" value="InterPro"/>
</dbReference>
<dbReference type="GO" id="GO:0005506">
    <property type="term" value="F:iron ion binding"/>
    <property type="evidence" value="ECO:0007669"/>
    <property type="project" value="InterPro"/>
</dbReference>
<organism evidence="2 3">
    <name type="scientific">Candidatus Veblenbacteria bacterium RIFOXYB1_FULL_43_13</name>
    <dbReference type="NCBI Taxonomy" id="1802426"/>
    <lineage>
        <taxon>Bacteria</taxon>
        <taxon>Candidatus Vebleniibacteriota</taxon>
    </lineage>
</organism>
<protein>
    <recommendedName>
        <fullName evidence="1">NIF system FeS cluster assembly NifU C-terminal domain-containing protein</fullName>
    </recommendedName>
</protein>
<dbReference type="GO" id="GO:0016226">
    <property type="term" value="P:iron-sulfur cluster assembly"/>
    <property type="evidence" value="ECO:0007669"/>
    <property type="project" value="InterPro"/>
</dbReference>
<gene>
    <name evidence="2" type="ORF">A2388_02325</name>
</gene>
<evidence type="ECO:0000313" key="2">
    <source>
        <dbReference type="EMBL" id="OHA55254.1"/>
    </source>
</evidence>
<proteinExistence type="predicted"/>